<feature type="transmembrane region" description="Helical" evidence="1">
    <location>
        <begin position="70"/>
        <end position="89"/>
    </location>
</feature>
<feature type="transmembrane region" description="Helical" evidence="1">
    <location>
        <begin position="42"/>
        <end position="63"/>
    </location>
</feature>
<dbReference type="Proteomes" id="UP000785679">
    <property type="component" value="Unassembled WGS sequence"/>
</dbReference>
<accession>A0A8J8NP03</accession>
<organism evidence="2 3">
    <name type="scientific">Halteria grandinella</name>
    <dbReference type="NCBI Taxonomy" id="5974"/>
    <lineage>
        <taxon>Eukaryota</taxon>
        <taxon>Sar</taxon>
        <taxon>Alveolata</taxon>
        <taxon>Ciliophora</taxon>
        <taxon>Intramacronucleata</taxon>
        <taxon>Spirotrichea</taxon>
        <taxon>Stichotrichia</taxon>
        <taxon>Sporadotrichida</taxon>
        <taxon>Halteriidae</taxon>
        <taxon>Halteria</taxon>
    </lineage>
</organism>
<keyword evidence="1" id="KW-0812">Transmembrane</keyword>
<proteinExistence type="predicted"/>
<feature type="transmembrane region" description="Helical" evidence="1">
    <location>
        <begin position="150"/>
        <end position="170"/>
    </location>
</feature>
<evidence type="ECO:0000313" key="3">
    <source>
        <dbReference type="Proteomes" id="UP000785679"/>
    </source>
</evidence>
<name>A0A8J8NP03_HALGN</name>
<evidence type="ECO:0000256" key="1">
    <source>
        <dbReference type="SAM" id="Phobius"/>
    </source>
</evidence>
<protein>
    <submittedName>
        <fullName evidence="2">Uncharacterized protein</fullName>
    </submittedName>
</protein>
<evidence type="ECO:0000313" key="2">
    <source>
        <dbReference type="EMBL" id="TNV78826.1"/>
    </source>
</evidence>
<keyword evidence="3" id="KW-1185">Reference proteome</keyword>
<feature type="transmembrane region" description="Helical" evidence="1">
    <location>
        <begin position="205"/>
        <end position="225"/>
    </location>
</feature>
<reference evidence="2" key="1">
    <citation type="submission" date="2019-06" db="EMBL/GenBank/DDBJ databases">
        <authorList>
            <person name="Zheng W."/>
        </authorList>
    </citation>
    <scope>NUCLEOTIDE SEQUENCE</scope>
    <source>
        <strain evidence="2">QDHG01</strain>
    </source>
</reference>
<gene>
    <name evidence="2" type="ORF">FGO68_gene10622</name>
</gene>
<sequence length="245" mass="27907">MAVLLDTLELLSYPLVTSQYPPDDPIDTYFPPSSPPSDRSTLLRLISLALMTPNLFATLSNYAKLTESSYVAPIAYVGCYLGYLLVIVSGRGYMSEKGQVLVRKWAHQVVGMVFLVSIWLFVLYWAVLGKQLEVMRKPSTSWFIDIETRILTWPFYFSLAHLIICSNFTLSPRQPALLLKLYGLIYMYKKCYTPDVLSQKGLTEVSLMVGILGVAWIPMRGIVWLQTKLCGKKYKEEDKPKKKKL</sequence>
<feature type="transmembrane region" description="Helical" evidence="1">
    <location>
        <begin position="109"/>
        <end position="129"/>
    </location>
</feature>
<dbReference type="EMBL" id="RRYP01009782">
    <property type="protein sequence ID" value="TNV78826.1"/>
    <property type="molecule type" value="Genomic_DNA"/>
</dbReference>
<keyword evidence="1" id="KW-1133">Transmembrane helix</keyword>
<keyword evidence="1" id="KW-0472">Membrane</keyword>
<comment type="caution">
    <text evidence="2">The sequence shown here is derived from an EMBL/GenBank/DDBJ whole genome shotgun (WGS) entry which is preliminary data.</text>
</comment>
<dbReference type="AlphaFoldDB" id="A0A8J8NP03"/>